<organism evidence="2 3">
    <name type="scientific">Thermocladium modestius</name>
    <dbReference type="NCBI Taxonomy" id="62609"/>
    <lineage>
        <taxon>Archaea</taxon>
        <taxon>Thermoproteota</taxon>
        <taxon>Thermoprotei</taxon>
        <taxon>Thermoproteales</taxon>
        <taxon>Thermoproteaceae</taxon>
        <taxon>Thermocladium</taxon>
    </lineage>
</organism>
<feature type="domain" description="Nucleoside phosphorylase" evidence="1">
    <location>
        <begin position="74"/>
        <end position="330"/>
    </location>
</feature>
<keyword evidence="3" id="KW-1185">Reference proteome</keyword>
<dbReference type="CDD" id="cd09008">
    <property type="entry name" value="MTAN"/>
    <property type="match status" value="1"/>
</dbReference>
<reference evidence="2" key="2">
    <citation type="submission" date="2020-09" db="EMBL/GenBank/DDBJ databases">
        <authorList>
            <person name="Sun Q."/>
            <person name="Ohkuma M."/>
        </authorList>
    </citation>
    <scope>NUCLEOTIDE SEQUENCE</scope>
    <source>
        <strain evidence="2">JCM 10088</strain>
    </source>
</reference>
<proteinExistence type="predicted"/>
<dbReference type="RefSeq" id="WP_229657625.1">
    <property type="nucleotide sequence ID" value="NZ_BMNL01000001.1"/>
</dbReference>
<dbReference type="SUPFAM" id="SSF53167">
    <property type="entry name" value="Purine and uridine phosphorylases"/>
    <property type="match status" value="1"/>
</dbReference>
<evidence type="ECO:0000259" key="1">
    <source>
        <dbReference type="Pfam" id="PF01048"/>
    </source>
</evidence>
<dbReference type="InterPro" id="IPR000845">
    <property type="entry name" value="Nucleoside_phosphorylase_d"/>
</dbReference>
<dbReference type="PANTHER" id="PTHR46832">
    <property type="entry name" value="5'-METHYLTHIOADENOSINE/S-ADENOSYLHOMOCYSTEINE NUCLEOSIDASE"/>
    <property type="match status" value="1"/>
</dbReference>
<dbReference type="InterPro" id="IPR035994">
    <property type="entry name" value="Nucleoside_phosphorylase_sf"/>
</dbReference>
<evidence type="ECO:0000313" key="3">
    <source>
        <dbReference type="Proteomes" id="UP000610960"/>
    </source>
</evidence>
<dbReference type="GO" id="GO:0005829">
    <property type="term" value="C:cytosol"/>
    <property type="evidence" value="ECO:0007669"/>
    <property type="project" value="TreeGrafter"/>
</dbReference>
<sequence>MIQNKPRSRWTWIAIALLTIMAAAAAAVAVYEYEAAHGYAQHVDSLLLGGVRITAVNGSPVTPAEAIALLEAPRIGIVTPMAMEEAPILAAMKVNAVAEIGGYTFYLGTIGNRSVVLVRSGEKEYAAELATYIMDTHFHVVAAILSGTAGSRNPNVRVGDVVVGAFAVDKSSIHYHDRGFQSDYTGVEMVITNESLIGEQFITTHGEVGPSPQNASAYGYGPGTPSPNYIYVAVLPASLGLVEAAEGASGVLGNTSLADVTGMNVSGSIPARLIVGVIGSANQWTEPLSWMEAQNALYETDAGENEGSGFAYANSQLGVPWVIIRGISDSPWYPTTYHGVLAADRAAAVTIYVVTHFPSSDLDTPATPSILSPLSNAAMHGYIVAERAYYNVTPVTEVQYMASNGSTVTTTGWPGEYSYPSGAAVGYSNYTDQLIYVG</sequence>
<gene>
    <name evidence="2" type="ORF">GCM10007981_04070</name>
</gene>
<reference evidence="2" key="1">
    <citation type="journal article" date="2014" name="Int. J. Syst. Evol. Microbiol.">
        <title>Complete genome sequence of Corynebacterium casei LMG S-19264T (=DSM 44701T), isolated from a smear-ripened cheese.</title>
        <authorList>
            <consortium name="US DOE Joint Genome Institute (JGI-PGF)"/>
            <person name="Walter F."/>
            <person name="Albersmeier A."/>
            <person name="Kalinowski J."/>
            <person name="Ruckert C."/>
        </authorList>
    </citation>
    <scope>NUCLEOTIDE SEQUENCE</scope>
    <source>
        <strain evidence="2">JCM 10088</strain>
    </source>
</reference>
<dbReference type="EMBL" id="BMNL01000001">
    <property type="protein sequence ID" value="GGP19627.1"/>
    <property type="molecule type" value="Genomic_DNA"/>
</dbReference>
<dbReference type="Gene3D" id="3.40.50.1580">
    <property type="entry name" value="Nucleoside phosphorylase domain"/>
    <property type="match status" value="1"/>
</dbReference>
<dbReference type="PANTHER" id="PTHR46832:SF1">
    <property type="entry name" value="5'-METHYLTHIOADENOSINE_S-ADENOSYLHOMOCYSTEINE NUCLEOSIDASE"/>
    <property type="match status" value="1"/>
</dbReference>
<accession>A0A830GUA0</accession>
<evidence type="ECO:0000313" key="2">
    <source>
        <dbReference type="EMBL" id="GGP19627.1"/>
    </source>
</evidence>
<protein>
    <recommendedName>
        <fullName evidence="1">Nucleoside phosphorylase domain-containing protein</fullName>
    </recommendedName>
</protein>
<dbReference type="Pfam" id="PF01048">
    <property type="entry name" value="PNP_UDP_1"/>
    <property type="match status" value="1"/>
</dbReference>
<dbReference type="GO" id="GO:0009116">
    <property type="term" value="P:nucleoside metabolic process"/>
    <property type="evidence" value="ECO:0007669"/>
    <property type="project" value="InterPro"/>
</dbReference>
<dbReference type="Proteomes" id="UP000610960">
    <property type="component" value="Unassembled WGS sequence"/>
</dbReference>
<name>A0A830GUA0_9CREN</name>
<comment type="caution">
    <text evidence="2">The sequence shown here is derived from an EMBL/GenBank/DDBJ whole genome shotgun (WGS) entry which is preliminary data.</text>
</comment>
<dbReference type="GO" id="GO:0008930">
    <property type="term" value="F:methylthioadenosine nucleosidase activity"/>
    <property type="evidence" value="ECO:0007669"/>
    <property type="project" value="TreeGrafter"/>
</dbReference>
<dbReference type="AlphaFoldDB" id="A0A830GUA0"/>
<dbReference type="GO" id="GO:0008782">
    <property type="term" value="F:adenosylhomocysteine nucleosidase activity"/>
    <property type="evidence" value="ECO:0007669"/>
    <property type="project" value="TreeGrafter"/>
</dbReference>
<dbReference type="GO" id="GO:0019284">
    <property type="term" value="P:L-methionine salvage from S-adenosylmethionine"/>
    <property type="evidence" value="ECO:0007669"/>
    <property type="project" value="TreeGrafter"/>
</dbReference>